<dbReference type="AlphaFoldDB" id="A0A9Q8PG17"/>
<feature type="region of interest" description="Disordered" evidence="1">
    <location>
        <begin position="108"/>
        <end position="135"/>
    </location>
</feature>
<gene>
    <name evidence="2" type="ORF">CLAFUR5_09808</name>
</gene>
<protein>
    <submittedName>
        <fullName evidence="2">Uncharacterized protein</fullName>
    </submittedName>
</protein>
<dbReference type="Proteomes" id="UP000756132">
    <property type="component" value="Chromosome 9"/>
</dbReference>
<evidence type="ECO:0000313" key="2">
    <source>
        <dbReference type="EMBL" id="UJO21737.1"/>
    </source>
</evidence>
<evidence type="ECO:0000256" key="1">
    <source>
        <dbReference type="SAM" id="MobiDB-lite"/>
    </source>
</evidence>
<reference evidence="2" key="2">
    <citation type="journal article" date="2022" name="Microb. Genom.">
        <title>A chromosome-scale genome assembly of the tomato pathogen Cladosporium fulvum reveals a compartmentalized genome architecture and the presence of a dispensable chromosome.</title>
        <authorList>
            <person name="Zaccaron A.Z."/>
            <person name="Chen L.H."/>
            <person name="Samaras A."/>
            <person name="Stergiopoulos I."/>
        </authorList>
    </citation>
    <scope>NUCLEOTIDE SEQUENCE</scope>
    <source>
        <strain evidence="2">Race5_Kim</strain>
    </source>
</reference>
<dbReference type="RefSeq" id="XP_047766103.1">
    <property type="nucleotide sequence ID" value="XM_047908956.1"/>
</dbReference>
<organism evidence="2 3">
    <name type="scientific">Passalora fulva</name>
    <name type="common">Tomato leaf mold</name>
    <name type="synonym">Cladosporium fulvum</name>
    <dbReference type="NCBI Taxonomy" id="5499"/>
    <lineage>
        <taxon>Eukaryota</taxon>
        <taxon>Fungi</taxon>
        <taxon>Dikarya</taxon>
        <taxon>Ascomycota</taxon>
        <taxon>Pezizomycotina</taxon>
        <taxon>Dothideomycetes</taxon>
        <taxon>Dothideomycetidae</taxon>
        <taxon>Mycosphaerellales</taxon>
        <taxon>Mycosphaerellaceae</taxon>
        <taxon>Fulvia</taxon>
    </lineage>
</organism>
<dbReference type="EMBL" id="CP090171">
    <property type="protein sequence ID" value="UJO21737.1"/>
    <property type="molecule type" value="Genomic_DNA"/>
</dbReference>
<dbReference type="GeneID" id="71989686"/>
<sequence>MSYTPSYGPAPPAYGGNSTIQSLTSYLSSSLSSFSTSYAYETTSTVSSSSVSSQSLTSSSSLVSSSSASSTTVTVATVSTITLSDSTSTGLSTTSTISTSISIPTITTISSSSSSSGSYTPPTTTEAETSSLSSTTSGSYGCPNCFFGATSATLYSFPATIVETVTAVHIPYESVCENESTSTWTSVAYVPVTPTADDLLFSHTSQMVWVMEGVTMTYPTTYAHFLGFERNTFVPSPTAVGVSITASATEDACPSGSTFATPIFIPTSASIKSASLIAPITEVPVTTTVGSDLFFSIPMPTTMVSYLQDIGRLHSIPGLRNVESCGALQTFYANTSPTASPTLTASCTTSTSSTTLYTTLTSTCEDGEVLTSSYATSTSAEAMGVRCEGGTVTVKNEKRQVLTSPAVQQIGGIPGDGTVWGATWLEVSTAGTRTVREGSVVGSGGAAETGI</sequence>
<keyword evidence="3" id="KW-1185">Reference proteome</keyword>
<reference evidence="2" key="1">
    <citation type="submission" date="2021-12" db="EMBL/GenBank/DDBJ databases">
        <authorList>
            <person name="Zaccaron A."/>
            <person name="Stergiopoulos I."/>
        </authorList>
    </citation>
    <scope>NUCLEOTIDE SEQUENCE</scope>
    <source>
        <strain evidence="2">Race5_Kim</strain>
    </source>
</reference>
<evidence type="ECO:0000313" key="3">
    <source>
        <dbReference type="Proteomes" id="UP000756132"/>
    </source>
</evidence>
<accession>A0A9Q8PG17</accession>
<dbReference type="KEGG" id="ffu:CLAFUR5_09808"/>
<proteinExistence type="predicted"/>
<name>A0A9Q8PG17_PASFU</name>